<sequence length="136" mass="15318">MLRILAVLLACMVLSAQFVSLANSQNGIHRLGHRWDVTVPGGWKGIWTRRDISGGISNIYDAAWHHPTHGSIRSELRIHIDVRDGLIIERWDINGPQAGRKCTYKGSLNYPRRTAGGTFGCAWAPGPYNWRATIWR</sequence>
<gene>
    <name evidence="2" type="ORF">K1W69_19360</name>
</gene>
<feature type="chain" id="PRO_5042048589" evidence="1">
    <location>
        <begin position="23"/>
        <end position="136"/>
    </location>
</feature>
<name>A0AAE2ZR03_9HYPH</name>
<accession>A0AAE2ZR03</accession>
<keyword evidence="3" id="KW-1185">Reference proteome</keyword>
<organism evidence="2 3">
    <name type="scientific">Flavimaribacter sediminis</name>
    <dbReference type="NCBI Taxonomy" id="2865987"/>
    <lineage>
        <taxon>Bacteria</taxon>
        <taxon>Pseudomonadati</taxon>
        <taxon>Pseudomonadota</taxon>
        <taxon>Alphaproteobacteria</taxon>
        <taxon>Hyphomicrobiales</taxon>
        <taxon>Rhizobiaceae</taxon>
        <taxon>Flavimaribacter</taxon>
    </lineage>
</organism>
<dbReference type="EMBL" id="JAICBX010000004">
    <property type="protein sequence ID" value="MBW8639361.1"/>
    <property type="molecule type" value="Genomic_DNA"/>
</dbReference>
<evidence type="ECO:0000256" key="1">
    <source>
        <dbReference type="SAM" id="SignalP"/>
    </source>
</evidence>
<protein>
    <submittedName>
        <fullName evidence="2">Uncharacterized protein</fullName>
    </submittedName>
</protein>
<dbReference type="AlphaFoldDB" id="A0AAE2ZR03"/>
<proteinExistence type="predicted"/>
<dbReference type="Proteomes" id="UP001196509">
    <property type="component" value="Unassembled WGS sequence"/>
</dbReference>
<feature type="signal peptide" evidence="1">
    <location>
        <begin position="1"/>
        <end position="22"/>
    </location>
</feature>
<evidence type="ECO:0000313" key="3">
    <source>
        <dbReference type="Proteomes" id="UP001196509"/>
    </source>
</evidence>
<evidence type="ECO:0000313" key="2">
    <source>
        <dbReference type="EMBL" id="MBW8639361.1"/>
    </source>
</evidence>
<dbReference type="RefSeq" id="WP_220230096.1">
    <property type="nucleotide sequence ID" value="NZ_JAICBX010000004.1"/>
</dbReference>
<comment type="caution">
    <text evidence="2">The sequence shown here is derived from an EMBL/GenBank/DDBJ whole genome shotgun (WGS) entry which is preliminary data.</text>
</comment>
<reference evidence="2" key="1">
    <citation type="submission" date="2021-08" db="EMBL/GenBank/DDBJ databases">
        <title>Hoeflea bacterium WL0058 sp. nov., isolated from the sediment.</title>
        <authorList>
            <person name="Wang L."/>
            <person name="Zhang D."/>
        </authorList>
    </citation>
    <scope>NUCLEOTIDE SEQUENCE</scope>
    <source>
        <strain evidence="2">WL0058</strain>
    </source>
</reference>
<keyword evidence="1" id="KW-0732">Signal</keyword>